<name>A0A833R5I9_9POAL</name>
<feature type="region of interest" description="Disordered" evidence="6">
    <location>
        <begin position="321"/>
        <end position="385"/>
    </location>
</feature>
<dbReference type="CDD" id="cd11393">
    <property type="entry name" value="bHLH_AtbHLH_like"/>
    <property type="match status" value="1"/>
</dbReference>
<sequence length="496" mass="54171">MAQEGSEASVTSSSTNSWWQEIQHHASTTPQTIPNIPWTGSTISRWPQMPLPQQQCEGDVSVSHHATSLTGSGLTIDSTSPVETTHLWNQVLLSTGGGARSMHQQNHEDSENFLDLLNSKNLAHDMFDLPACDYLKKMDTTTAANTSWEFASASSMSLNPLPNYSSNPNPNPTEPGLGHLSDLVSNWSIAPPNTNPNILAPPNQCNTTICPSKTGNNCLDANHVSLIKHENPNVPSYGNNVVISDGGVDYQDFGSPVSSFLRSCQLGMNNNPVLGLSNKLCNGMMEAPWCNNGTRSLTDIISFSGSLNKPTTDLKRFKTCVQSPDTADQSRKPRHDSPARTNSRGSGTSSEGKKKRSEESSEAAQAKKSKQETSTTSSPKQVQVPKVKMAEKITALQQIVSPFGKTDTASVLYEAINYIKFLHEHVQLLSDPYMKAGANKDCNAWGAIERKEKSEANQDLRSRGLCLVPVSCTPQVYRDSNIPDYWTPPYRSGLYR</sequence>
<organism evidence="8 9">
    <name type="scientific">Carex littledalei</name>
    <dbReference type="NCBI Taxonomy" id="544730"/>
    <lineage>
        <taxon>Eukaryota</taxon>
        <taxon>Viridiplantae</taxon>
        <taxon>Streptophyta</taxon>
        <taxon>Embryophyta</taxon>
        <taxon>Tracheophyta</taxon>
        <taxon>Spermatophyta</taxon>
        <taxon>Magnoliopsida</taxon>
        <taxon>Liliopsida</taxon>
        <taxon>Poales</taxon>
        <taxon>Cyperaceae</taxon>
        <taxon>Cyperoideae</taxon>
        <taxon>Cariceae</taxon>
        <taxon>Carex</taxon>
        <taxon>Carex subgen. Euthyceras</taxon>
    </lineage>
</organism>
<keyword evidence="9" id="KW-1185">Reference proteome</keyword>
<dbReference type="InterPro" id="IPR036638">
    <property type="entry name" value="HLH_DNA-bd_sf"/>
</dbReference>
<evidence type="ECO:0000256" key="3">
    <source>
        <dbReference type="ARBA" id="ARBA00023015"/>
    </source>
</evidence>
<keyword evidence="5" id="KW-0539">Nucleus</keyword>
<keyword evidence="3" id="KW-0805">Transcription regulation</keyword>
<evidence type="ECO:0000313" key="9">
    <source>
        <dbReference type="Proteomes" id="UP000623129"/>
    </source>
</evidence>
<comment type="similarity">
    <text evidence="2">Belongs to the bHLH protein family.</text>
</comment>
<evidence type="ECO:0000313" key="8">
    <source>
        <dbReference type="EMBL" id="KAF3335574.1"/>
    </source>
</evidence>
<dbReference type="GO" id="GO:0005634">
    <property type="term" value="C:nucleus"/>
    <property type="evidence" value="ECO:0007669"/>
    <property type="project" value="UniProtKB-SubCell"/>
</dbReference>
<dbReference type="InterPro" id="IPR011598">
    <property type="entry name" value="bHLH_dom"/>
</dbReference>
<feature type="region of interest" description="Disordered" evidence="6">
    <location>
        <begin position="161"/>
        <end position="180"/>
    </location>
</feature>
<dbReference type="GO" id="GO:0000978">
    <property type="term" value="F:RNA polymerase II cis-regulatory region sequence-specific DNA binding"/>
    <property type="evidence" value="ECO:0007669"/>
    <property type="project" value="TreeGrafter"/>
</dbReference>
<evidence type="ECO:0000256" key="2">
    <source>
        <dbReference type="ARBA" id="ARBA00005510"/>
    </source>
</evidence>
<dbReference type="GO" id="GO:0046983">
    <property type="term" value="F:protein dimerization activity"/>
    <property type="evidence" value="ECO:0007669"/>
    <property type="project" value="InterPro"/>
</dbReference>
<evidence type="ECO:0000259" key="7">
    <source>
        <dbReference type="PROSITE" id="PS50888"/>
    </source>
</evidence>
<gene>
    <name evidence="8" type="ORF">FCM35_KLT20081</name>
</gene>
<feature type="domain" description="BHLH" evidence="7">
    <location>
        <begin position="373"/>
        <end position="422"/>
    </location>
</feature>
<dbReference type="PANTHER" id="PTHR16223">
    <property type="entry name" value="TRANSCRIPTION FACTOR BHLH83-RELATED"/>
    <property type="match status" value="1"/>
</dbReference>
<keyword evidence="4" id="KW-0804">Transcription</keyword>
<dbReference type="GO" id="GO:0000981">
    <property type="term" value="F:DNA-binding transcription factor activity, RNA polymerase II-specific"/>
    <property type="evidence" value="ECO:0007669"/>
    <property type="project" value="TreeGrafter"/>
</dbReference>
<dbReference type="InterPro" id="IPR045843">
    <property type="entry name" value="IND-like"/>
</dbReference>
<dbReference type="PROSITE" id="PS50888">
    <property type="entry name" value="BHLH"/>
    <property type="match status" value="1"/>
</dbReference>
<dbReference type="Proteomes" id="UP000623129">
    <property type="component" value="Unassembled WGS sequence"/>
</dbReference>
<feature type="compositionally biased region" description="Low complexity" evidence="6">
    <location>
        <begin position="362"/>
        <end position="381"/>
    </location>
</feature>
<protein>
    <submittedName>
        <fullName evidence="8">Transcription factor bHLH110</fullName>
    </submittedName>
</protein>
<dbReference type="PANTHER" id="PTHR16223:SF171">
    <property type="entry name" value="BASIC HELIX-LOOP-HELIX (BHLH) DNA-BINDING SUPERFAMILY PROTEIN"/>
    <property type="match status" value="1"/>
</dbReference>
<feature type="compositionally biased region" description="Basic and acidic residues" evidence="6">
    <location>
        <begin position="328"/>
        <end position="338"/>
    </location>
</feature>
<evidence type="ECO:0000256" key="1">
    <source>
        <dbReference type="ARBA" id="ARBA00004123"/>
    </source>
</evidence>
<dbReference type="EMBL" id="SWLB01000008">
    <property type="protein sequence ID" value="KAF3335574.1"/>
    <property type="molecule type" value="Genomic_DNA"/>
</dbReference>
<proteinExistence type="inferred from homology"/>
<dbReference type="OrthoDB" id="663846at2759"/>
<dbReference type="InterPro" id="IPR045239">
    <property type="entry name" value="bHLH95_bHLH"/>
</dbReference>
<comment type="subcellular location">
    <subcellularLocation>
        <location evidence="1">Nucleus</location>
    </subcellularLocation>
</comment>
<evidence type="ECO:0000256" key="4">
    <source>
        <dbReference type="ARBA" id="ARBA00023163"/>
    </source>
</evidence>
<evidence type="ECO:0000256" key="6">
    <source>
        <dbReference type="SAM" id="MobiDB-lite"/>
    </source>
</evidence>
<accession>A0A833R5I9</accession>
<dbReference type="SUPFAM" id="SSF47459">
    <property type="entry name" value="HLH, helix-loop-helix DNA-binding domain"/>
    <property type="match status" value="1"/>
</dbReference>
<evidence type="ECO:0000256" key="5">
    <source>
        <dbReference type="ARBA" id="ARBA00023242"/>
    </source>
</evidence>
<reference evidence="8" key="1">
    <citation type="submission" date="2020-01" db="EMBL/GenBank/DDBJ databases">
        <title>Genome sequence of Kobresia littledalei, the first chromosome-level genome in the family Cyperaceae.</title>
        <authorList>
            <person name="Qu G."/>
        </authorList>
    </citation>
    <scope>NUCLEOTIDE SEQUENCE</scope>
    <source>
        <strain evidence="8">C.B.Clarke</strain>
        <tissue evidence="8">Leaf</tissue>
    </source>
</reference>
<comment type="caution">
    <text evidence="8">The sequence shown here is derived from an EMBL/GenBank/DDBJ whole genome shotgun (WGS) entry which is preliminary data.</text>
</comment>
<dbReference type="AlphaFoldDB" id="A0A833R5I9"/>